<evidence type="ECO:0000313" key="2">
    <source>
        <dbReference type="EMBL" id="SBT07717.1"/>
    </source>
</evidence>
<sequence length="185" mass="19302">MITTPEQLVAANKASVDALLSLANTALASAERVAALNLNTARSMMEDGMNNTKAMLGAKDPREALAMTAAQIQPAVEQIVAYNRSLYEITAQSKEEVTKQLESQFSDFQKQVATLMEKAAKNAPAGSDVAVAAVKSALEAASSAFDNMKNVVKQAAEIAEANIATASNATVNATVNAVNSAAKKK</sequence>
<accession>A0A1A8XT77</accession>
<feature type="domain" description="Phasin" evidence="1">
    <location>
        <begin position="6"/>
        <end position="105"/>
    </location>
</feature>
<dbReference type="RefSeq" id="WP_186410979.1">
    <property type="nucleotide sequence ID" value="NZ_FLQY01000148.1"/>
</dbReference>
<evidence type="ECO:0000313" key="3">
    <source>
        <dbReference type="Proteomes" id="UP000199600"/>
    </source>
</evidence>
<name>A0A1A8XT77_9RHOO</name>
<dbReference type="NCBIfam" id="TIGR01841">
    <property type="entry name" value="phasin"/>
    <property type="match status" value="1"/>
</dbReference>
<evidence type="ECO:0000259" key="1">
    <source>
        <dbReference type="Pfam" id="PF09361"/>
    </source>
</evidence>
<reference evidence="2 3" key="1">
    <citation type="submission" date="2016-06" db="EMBL/GenBank/DDBJ databases">
        <authorList>
            <person name="Kjaerup R.B."/>
            <person name="Dalgaard T.S."/>
            <person name="Juul-Madsen H.R."/>
        </authorList>
    </citation>
    <scope>NUCLEOTIDE SEQUENCE [LARGE SCALE GENOMIC DNA]</scope>
    <source>
        <strain evidence="2">2</strain>
    </source>
</reference>
<protein>
    <submittedName>
        <fullName evidence="2">Phasin family protein</fullName>
    </submittedName>
</protein>
<organism evidence="2 3">
    <name type="scientific">Candidatus Propionivibrio aalborgensis</name>
    <dbReference type="NCBI Taxonomy" id="1860101"/>
    <lineage>
        <taxon>Bacteria</taxon>
        <taxon>Pseudomonadati</taxon>
        <taxon>Pseudomonadota</taxon>
        <taxon>Betaproteobacteria</taxon>
        <taxon>Rhodocyclales</taxon>
        <taxon>Rhodocyclaceae</taxon>
        <taxon>Propionivibrio</taxon>
    </lineage>
</organism>
<dbReference type="InterPro" id="IPR018968">
    <property type="entry name" value="Phasin"/>
</dbReference>
<keyword evidence="3" id="KW-1185">Reference proteome</keyword>
<dbReference type="EMBL" id="FLQY01000148">
    <property type="protein sequence ID" value="SBT07717.1"/>
    <property type="molecule type" value="Genomic_DNA"/>
</dbReference>
<gene>
    <name evidence="2" type="ORF">PROAA_2310003</name>
</gene>
<dbReference type="AlphaFoldDB" id="A0A1A8XT77"/>
<dbReference type="Pfam" id="PF09361">
    <property type="entry name" value="Phasin_2"/>
    <property type="match status" value="1"/>
</dbReference>
<dbReference type="InterPro" id="IPR010127">
    <property type="entry name" value="Phasin_subfam-1"/>
</dbReference>
<proteinExistence type="predicted"/>
<dbReference type="Proteomes" id="UP000199600">
    <property type="component" value="Unassembled WGS sequence"/>
</dbReference>